<reference evidence="1" key="1">
    <citation type="submission" date="2023-10" db="EMBL/GenBank/DDBJ databases">
        <authorList>
            <person name="Chen Y."/>
            <person name="Shah S."/>
            <person name="Dougan E. K."/>
            <person name="Thang M."/>
            <person name="Chan C."/>
        </authorList>
    </citation>
    <scope>NUCLEOTIDE SEQUENCE [LARGE SCALE GENOMIC DNA]</scope>
</reference>
<accession>A0ABN9WS18</accession>
<comment type="caution">
    <text evidence="1">The sequence shown here is derived from an EMBL/GenBank/DDBJ whole genome shotgun (WGS) entry which is preliminary data.</text>
</comment>
<organism evidence="1 2">
    <name type="scientific">Prorocentrum cordatum</name>
    <dbReference type="NCBI Taxonomy" id="2364126"/>
    <lineage>
        <taxon>Eukaryota</taxon>
        <taxon>Sar</taxon>
        <taxon>Alveolata</taxon>
        <taxon>Dinophyceae</taxon>
        <taxon>Prorocentrales</taxon>
        <taxon>Prorocentraceae</taxon>
        <taxon>Prorocentrum</taxon>
    </lineage>
</organism>
<evidence type="ECO:0008006" key="3">
    <source>
        <dbReference type="Google" id="ProtNLM"/>
    </source>
</evidence>
<proteinExistence type="predicted"/>
<name>A0ABN9WS18_9DINO</name>
<dbReference type="Proteomes" id="UP001189429">
    <property type="component" value="Unassembled WGS sequence"/>
</dbReference>
<evidence type="ECO:0000313" key="1">
    <source>
        <dbReference type="EMBL" id="CAK0887887.1"/>
    </source>
</evidence>
<keyword evidence="2" id="KW-1185">Reference proteome</keyword>
<evidence type="ECO:0000313" key="2">
    <source>
        <dbReference type="Proteomes" id="UP001189429"/>
    </source>
</evidence>
<dbReference type="EMBL" id="CAUYUJ010018995">
    <property type="protein sequence ID" value="CAK0887887.1"/>
    <property type="molecule type" value="Genomic_DNA"/>
</dbReference>
<gene>
    <name evidence="1" type="ORF">PCOR1329_LOCUS68807</name>
</gene>
<feature type="non-terminal residue" evidence="1">
    <location>
        <position position="1"/>
    </location>
</feature>
<sequence length="129" mass="13728">PATLANDTECKDAPDIKSGLPIVYPAALSQHGVATMISNDVDRKAMPSISIGLPIVSDSNCPGLSYPCRHNSTGYHSAVLAQQKVTNTPSNDGERKAMPNIKTGLLVVYDSTCPCPCCFESYPCMHITT</sequence>
<protein>
    <recommendedName>
        <fullName evidence="3">SWIM-type domain-containing protein</fullName>
    </recommendedName>
</protein>
<feature type="non-terminal residue" evidence="1">
    <location>
        <position position="129"/>
    </location>
</feature>